<reference evidence="3" key="1">
    <citation type="submission" date="2014-02" db="EMBL/GenBank/DDBJ databases">
        <title>Complete genome sequence and comparative genomic analysis of the nitrogen-fixing bacterium Leptospirillum ferriphilum YSK.</title>
        <authorList>
            <person name="Guo X."/>
            <person name="Yin H."/>
            <person name="Liang Y."/>
            <person name="Hu Q."/>
            <person name="Ma L."/>
            <person name="Xiao Y."/>
            <person name="Zhang X."/>
            <person name="Qiu G."/>
            <person name="Liu X."/>
        </authorList>
    </citation>
    <scope>NUCLEOTIDE SEQUENCE [LARGE SCALE GENOMIC DNA]</scope>
    <source>
        <strain evidence="3">YSK</strain>
    </source>
</reference>
<proteinExistence type="predicted"/>
<evidence type="ECO:0000259" key="1">
    <source>
        <dbReference type="Pfam" id="PF00535"/>
    </source>
</evidence>
<dbReference type="CDD" id="cd00761">
    <property type="entry name" value="Glyco_tranf_GTA_type"/>
    <property type="match status" value="1"/>
</dbReference>
<protein>
    <recommendedName>
        <fullName evidence="1">Glycosyltransferase 2-like domain-containing protein</fullName>
    </recommendedName>
</protein>
<sequence>MTERSLFSQKDPFTKLDKHSPQEICLQNFLYDFASMGIDSLWGHSSHPIKRSEEKILALSKLKNSTAILSFDGLANLFPIDYFRLHTTLSGVSLKTHLSADNARIKIVNISRHNTRTILFDERISRFSGEFSSDCLNISELDGSLHLEIEYKGEMEVNQTAWVSRSSRPIPSSSILLSITAFNRDEFVLPLLESLCGYPPLLALNLQILVVDNGGSLFQDKLPNDPRIRLIKQTNLGCTSGVMRALTIARDLKTDFMVIADDDIILPPEMLYRLLIFQVLSNKNLSVGAGMLTLQSPNILWEKGSLVLNQGLNSLKPLHKRTNLETQKDLTSLFHVDQLDYTALWLMSSPTQKLSFLPAFFIYYEDILQGLFLKKNGVPIVVPPHIFLWHATLEKRGAFWKRYLWVRNDLATRFLNPEKLNPLMVVFSFLKLIANLLASYDYKLAEFHLQAFREAITDASWTIDPLGEKKKTDILIQHTPAQTDLSSRLPPDFLTQKRSSLGQKILKRLGNIVTLGNYLNPFSKSVRSDGKLPFRFHGDYESWGWFGYNTLAVVDKKGSGYLCKRSVKEAVKFIFPCIYLSFRFLITQRTMSKRYKEHSQRYENAWREAFLKLDKKVWTTPQNLGQ</sequence>
<feature type="domain" description="Glycosyltransferase 2-like" evidence="1">
    <location>
        <begin position="179"/>
        <end position="276"/>
    </location>
</feature>
<accession>A0A059Y222</accession>
<dbReference type="InterPro" id="IPR001173">
    <property type="entry name" value="Glyco_trans_2-like"/>
</dbReference>
<dbReference type="EMBL" id="CP007243">
    <property type="protein sequence ID" value="AIA31537.1"/>
    <property type="molecule type" value="Genomic_DNA"/>
</dbReference>
<keyword evidence="3" id="KW-1185">Reference proteome</keyword>
<dbReference type="HOGENOM" id="CLU_417812_0_0_0"/>
<organism evidence="2 3">
    <name type="scientific">Leptospirillum ferriphilum YSK</name>
    <dbReference type="NCBI Taxonomy" id="1441628"/>
    <lineage>
        <taxon>Bacteria</taxon>
        <taxon>Pseudomonadati</taxon>
        <taxon>Nitrospirota</taxon>
        <taxon>Nitrospiria</taxon>
        <taxon>Nitrospirales</taxon>
        <taxon>Nitrospiraceae</taxon>
        <taxon>Leptospirillum</taxon>
    </lineage>
</organism>
<gene>
    <name evidence="2" type="ORF">Y981_03205</name>
</gene>
<reference evidence="2 3" key="2">
    <citation type="journal article" date="2015" name="Biomed. Res. Int.">
        <title>Effects of Arsenite Resistance on the Growth and Functional Gene Expression of Leptospirillum ferriphilum and Acidithiobacillus thiooxidans in Pure Culture and Coculture.</title>
        <authorList>
            <person name="Jiang H."/>
            <person name="Liang Y."/>
            <person name="Yin H."/>
            <person name="Xiao Y."/>
            <person name="Guo X."/>
            <person name="Xu Y."/>
            <person name="Hu Q."/>
            <person name="Liu H."/>
            <person name="Liu X."/>
        </authorList>
    </citation>
    <scope>NUCLEOTIDE SEQUENCE [LARGE SCALE GENOMIC DNA]</scope>
    <source>
        <strain evidence="2 3">YSK</strain>
    </source>
</reference>
<dbReference type="SUPFAM" id="SSF53448">
    <property type="entry name" value="Nucleotide-diphospho-sugar transferases"/>
    <property type="match status" value="1"/>
</dbReference>
<dbReference type="Proteomes" id="UP000027059">
    <property type="component" value="Chromosome"/>
</dbReference>
<evidence type="ECO:0000313" key="2">
    <source>
        <dbReference type="EMBL" id="AIA31537.1"/>
    </source>
</evidence>
<dbReference type="Gene3D" id="3.90.550.60">
    <property type="match status" value="1"/>
</dbReference>
<name>A0A059Y222_9BACT</name>
<evidence type="ECO:0000313" key="3">
    <source>
        <dbReference type="Proteomes" id="UP000027059"/>
    </source>
</evidence>
<dbReference type="AlphaFoldDB" id="A0A059Y222"/>
<dbReference type="InterPro" id="IPR029044">
    <property type="entry name" value="Nucleotide-diphossugar_trans"/>
</dbReference>
<dbReference type="Pfam" id="PF00535">
    <property type="entry name" value="Glycos_transf_2"/>
    <property type="match status" value="1"/>
</dbReference>
<dbReference type="KEGG" id="lfp:Y981_03205"/>